<organism evidence="2 3">
    <name type="scientific">candidate division TA06 bacterium DG_26</name>
    <dbReference type="NCBI Taxonomy" id="1703771"/>
    <lineage>
        <taxon>Bacteria</taxon>
        <taxon>Bacteria division TA06</taxon>
    </lineage>
</organism>
<dbReference type="InterPro" id="IPR029062">
    <property type="entry name" value="Class_I_gatase-like"/>
</dbReference>
<name>A0A0S7WDY1_UNCT6</name>
<feature type="transmembrane region" description="Helical" evidence="1">
    <location>
        <begin position="268"/>
        <end position="288"/>
    </location>
</feature>
<sequence>MFLEDRTRDKSFELQFTPEGKAHPVIESAGDHKGLPPLLGCNGVRGVKAGGTVWAVNSAVKTAQGELPCMIESTYGEGRVVVITCFPLWRWYFLLKGLGKEPTFYMQFLTNLTRWLSTRKDINPLIVELSEPIYQTFEEVEFAAELYDEGYKPIDGAFIRVGMDGHGELTLRPLGSGKYSGTISNLSPGEYQFTATAYLEGKEYSVTRGSVTIVEGSIESQEYGLATEILERIASLTGGAYYTFGDIDEVSTITFPKTEMARRRTLELIYWPGVYVALLALLIAEWAARRLRGL</sequence>
<keyword evidence="1" id="KW-0472">Membrane</keyword>
<keyword evidence="1" id="KW-1133">Transmembrane helix</keyword>
<proteinExistence type="predicted"/>
<dbReference type="Proteomes" id="UP000051124">
    <property type="component" value="Unassembled WGS sequence"/>
</dbReference>
<protein>
    <submittedName>
        <fullName evidence="2">Uncharacterized protein</fullName>
    </submittedName>
</protein>
<evidence type="ECO:0000256" key="1">
    <source>
        <dbReference type="SAM" id="Phobius"/>
    </source>
</evidence>
<dbReference type="PANTHER" id="PTHR37947:SF1">
    <property type="entry name" value="BLL2462 PROTEIN"/>
    <property type="match status" value="1"/>
</dbReference>
<evidence type="ECO:0000313" key="2">
    <source>
        <dbReference type="EMBL" id="KPJ48368.1"/>
    </source>
</evidence>
<keyword evidence="1" id="KW-0812">Transmembrane</keyword>
<comment type="caution">
    <text evidence="2">The sequence shown here is derived from an EMBL/GenBank/DDBJ whole genome shotgun (WGS) entry which is preliminary data.</text>
</comment>
<evidence type="ECO:0000313" key="3">
    <source>
        <dbReference type="Proteomes" id="UP000051124"/>
    </source>
</evidence>
<gene>
    <name evidence="2" type="ORF">AMJ40_07610</name>
</gene>
<dbReference type="PANTHER" id="PTHR37947">
    <property type="entry name" value="BLL2462 PROTEIN"/>
    <property type="match status" value="1"/>
</dbReference>
<dbReference type="EMBL" id="LIZT01000122">
    <property type="protein sequence ID" value="KPJ48368.1"/>
    <property type="molecule type" value="Genomic_DNA"/>
</dbReference>
<dbReference type="SUPFAM" id="SSF52317">
    <property type="entry name" value="Class I glutamine amidotransferase-like"/>
    <property type="match status" value="1"/>
</dbReference>
<accession>A0A0S7WDY1</accession>
<dbReference type="AlphaFoldDB" id="A0A0S7WDY1"/>
<dbReference type="Gene3D" id="3.40.50.880">
    <property type="match status" value="1"/>
</dbReference>
<reference evidence="2 3" key="1">
    <citation type="journal article" date="2015" name="Microbiome">
        <title>Genomic resolution of linkages in carbon, nitrogen, and sulfur cycling among widespread estuary sediment bacteria.</title>
        <authorList>
            <person name="Baker B.J."/>
            <person name="Lazar C.S."/>
            <person name="Teske A.P."/>
            <person name="Dick G.J."/>
        </authorList>
    </citation>
    <scope>NUCLEOTIDE SEQUENCE [LARGE SCALE GENOMIC DNA]</scope>
    <source>
        <strain evidence="2">DG_26</strain>
    </source>
</reference>